<dbReference type="Pfam" id="PF07090">
    <property type="entry name" value="GATase1_like"/>
    <property type="match status" value="1"/>
</dbReference>
<feature type="transmembrane region" description="Helical" evidence="1">
    <location>
        <begin position="738"/>
        <end position="756"/>
    </location>
</feature>
<accession>A0A3B1E6C3</accession>
<reference evidence="3" key="1">
    <citation type="submission" date="2018-06" db="EMBL/GenBank/DDBJ databases">
        <authorList>
            <person name="Zhirakovskaya E."/>
        </authorList>
    </citation>
    <scope>NUCLEOTIDE SEQUENCE</scope>
</reference>
<dbReference type="SUPFAM" id="SSF52317">
    <property type="entry name" value="Class I glutamine amidotransferase-like"/>
    <property type="match status" value="1"/>
</dbReference>
<feature type="domain" description="Putative glutamine amidotransferase" evidence="2">
    <location>
        <begin position="406"/>
        <end position="569"/>
    </location>
</feature>
<gene>
    <name evidence="3" type="ORF">MNBD_PLANCTO02-1547</name>
</gene>
<evidence type="ECO:0000313" key="3">
    <source>
        <dbReference type="EMBL" id="VAX38667.1"/>
    </source>
</evidence>
<keyword evidence="1" id="KW-0812">Transmembrane</keyword>
<dbReference type="Gene3D" id="3.40.50.880">
    <property type="match status" value="1"/>
</dbReference>
<dbReference type="EMBL" id="UOGL01000241">
    <property type="protein sequence ID" value="VAX38667.1"/>
    <property type="molecule type" value="Genomic_DNA"/>
</dbReference>
<name>A0A3B1E6C3_9ZZZZ</name>
<dbReference type="Gene3D" id="3.40.50.410">
    <property type="entry name" value="von Willebrand factor, type A domain"/>
    <property type="match status" value="1"/>
</dbReference>
<feature type="transmembrane region" description="Helical" evidence="1">
    <location>
        <begin position="45"/>
        <end position="64"/>
    </location>
</feature>
<dbReference type="InterPro" id="IPR010768">
    <property type="entry name" value="GATase1-like"/>
</dbReference>
<feature type="transmembrane region" description="Helical" evidence="1">
    <location>
        <begin position="12"/>
        <end position="33"/>
    </location>
</feature>
<protein>
    <recommendedName>
        <fullName evidence="2">Putative glutamine amidotransferase domain-containing protein</fullName>
    </recommendedName>
</protein>
<keyword evidence="1" id="KW-0472">Membrane</keyword>
<dbReference type="SUPFAM" id="SSF53300">
    <property type="entry name" value="vWA-like"/>
    <property type="match status" value="1"/>
</dbReference>
<evidence type="ECO:0000256" key="1">
    <source>
        <dbReference type="SAM" id="Phobius"/>
    </source>
</evidence>
<dbReference type="AlphaFoldDB" id="A0A3B1E6C3"/>
<keyword evidence="1" id="KW-1133">Transmembrane helix</keyword>
<dbReference type="PANTHER" id="PTHR37947:SF1">
    <property type="entry name" value="BLL2462 PROTEIN"/>
    <property type="match status" value="1"/>
</dbReference>
<dbReference type="InterPro" id="IPR036465">
    <property type="entry name" value="vWFA_dom_sf"/>
</dbReference>
<sequence length="763" mass="86225">MSFAFEPIWSWQWVILMAVAMVALVLLTYPRAIRNQPQKTRRFLIGLRLFAALLLLIAMLRPALQWSKTDSQKAVLYVVTDVSRSMTTPDAIASSTRREALLKILLENEKPLKSLGDKIEIRYFDFAEKLISVETPSPHAEGKETAIGAVLEELLKESQSKKVAGIVLLSDGAQRTAGKNKVDPRMMARRFAELGLPIYTIGFGGEGVTGNHIDLAVESMLVDPLVFEKKKVPIRIKLRAQGAAGRELTVKVWLEDRTGKRRGEVGEMKPLLATNESIPFRKIRPTGNNELIPIDLSFVPDLPGEFKLMVKVETIDGEAKIKNNFQETIISVQQGGIRIAYFDQVYRPEQKFIRAVNQSDKIQLDFYPIRTGRFFQSNKIDPKIFERGNYNAFIIGDVPAVTFKKELLKKLKERIDEGSGLLMTGGLNSFDAGGYAETPLAEILPIEMRKTDAQQEGNINRGLHYLKPLKIQPTRAGMNHYLMQIGSASRTKDLWKSLPDVEGANKFVQSGRLSEVLAVSTERYPLLITQKYGAGRVAVFAVDTTFLWHLGGFKNVHQRFWRQMILWLSRKETDTDQPVWVRVDSRNFSPHQKVDIEMGARNAKGKPLHDANFTVTLINPKNESQKLTSRRVNKEQIATFLNDQQPGDYWVQVGATRQGQPVGFDAWTRFIVNARDPELDNPAADLALLAEISKITGAETLLPEKFSERLGIWLKNPPGHHEITTIKRMTLWDKSTGYGYPFLCLFVAAMGLEWWLRKKRGLV</sequence>
<dbReference type="InterPro" id="IPR029062">
    <property type="entry name" value="Class_I_gatase-like"/>
</dbReference>
<dbReference type="PANTHER" id="PTHR37947">
    <property type="entry name" value="BLL2462 PROTEIN"/>
    <property type="match status" value="1"/>
</dbReference>
<proteinExistence type="predicted"/>
<organism evidence="3">
    <name type="scientific">hydrothermal vent metagenome</name>
    <dbReference type="NCBI Taxonomy" id="652676"/>
    <lineage>
        <taxon>unclassified sequences</taxon>
        <taxon>metagenomes</taxon>
        <taxon>ecological metagenomes</taxon>
    </lineage>
</organism>
<evidence type="ECO:0000259" key="2">
    <source>
        <dbReference type="Pfam" id="PF07090"/>
    </source>
</evidence>